<comment type="caution">
    <text evidence="3">The sequence shown here is derived from an EMBL/GenBank/DDBJ whole genome shotgun (WGS) entry which is preliminary data.</text>
</comment>
<accession>A0ABT0H794</accession>
<dbReference type="InterPro" id="IPR024311">
    <property type="entry name" value="Lipocalin-like"/>
</dbReference>
<evidence type="ECO:0000259" key="2">
    <source>
        <dbReference type="Pfam" id="PF13648"/>
    </source>
</evidence>
<dbReference type="Proteomes" id="UP001203687">
    <property type="component" value="Unassembled WGS sequence"/>
</dbReference>
<evidence type="ECO:0000256" key="1">
    <source>
        <dbReference type="SAM" id="SignalP"/>
    </source>
</evidence>
<evidence type="ECO:0000313" key="4">
    <source>
        <dbReference type="Proteomes" id="UP001203687"/>
    </source>
</evidence>
<reference evidence="3" key="1">
    <citation type="submission" date="2022-04" db="EMBL/GenBank/DDBJ databases">
        <authorList>
            <person name="Ren T."/>
        </authorList>
    </citation>
    <scope>NUCLEOTIDE SEQUENCE</scope>
    <source>
        <strain evidence="3">F63249</strain>
    </source>
</reference>
<dbReference type="Pfam" id="PF13648">
    <property type="entry name" value="Lipocalin_4"/>
    <property type="match status" value="1"/>
</dbReference>
<organism evidence="3 4">
    <name type="scientific">Psychroserpens algicola</name>
    <dbReference type="NCBI Taxonomy" id="1719034"/>
    <lineage>
        <taxon>Bacteria</taxon>
        <taxon>Pseudomonadati</taxon>
        <taxon>Bacteroidota</taxon>
        <taxon>Flavobacteriia</taxon>
        <taxon>Flavobacteriales</taxon>
        <taxon>Flavobacteriaceae</taxon>
        <taxon>Psychroserpens</taxon>
    </lineage>
</organism>
<sequence>MKKIILALSVFALLFTSCSSDDDSGSRDPFIGNWIFFQSLENGTEVALEDCEYETTIVITSSGTFTTSLYDDDLDGGCELEFTVSGTWENLGNGQYATTTDGDTFVQDINFEGNTMSFEDVEDGVTYTDVFIRQ</sequence>
<name>A0ABT0H794_9FLAO</name>
<evidence type="ECO:0000313" key="3">
    <source>
        <dbReference type="EMBL" id="MCK8480241.1"/>
    </source>
</evidence>
<feature type="domain" description="Lipocalin-like" evidence="2">
    <location>
        <begin position="31"/>
        <end position="118"/>
    </location>
</feature>
<gene>
    <name evidence="3" type="ORF">MUY34_06385</name>
</gene>
<feature type="chain" id="PRO_5045759109" evidence="1">
    <location>
        <begin position="22"/>
        <end position="134"/>
    </location>
</feature>
<keyword evidence="4" id="KW-1185">Reference proteome</keyword>
<dbReference type="PROSITE" id="PS51257">
    <property type="entry name" value="PROKAR_LIPOPROTEIN"/>
    <property type="match status" value="1"/>
</dbReference>
<keyword evidence="1" id="KW-0732">Signal</keyword>
<dbReference type="EMBL" id="JALPQF010000005">
    <property type="protein sequence ID" value="MCK8480241.1"/>
    <property type="molecule type" value="Genomic_DNA"/>
</dbReference>
<feature type="signal peptide" evidence="1">
    <location>
        <begin position="1"/>
        <end position="21"/>
    </location>
</feature>
<dbReference type="RefSeq" id="WP_248412404.1">
    <property type="nucleotide sequence ID" value="NZ_JALPQF010000005.1"/>
</dbReference>
<proteinExistence type="predicted"/>
<protein>
    <submittedName>
        <fullName evidence="3">Lipocalin family protein</fullName>
    </submittedName>
</protein>